<dbReference type="OrthoDB" id="275336at2"/>
<dbReference type="STRING" id="1566387.QV13_18405"/>
<keyword evidence="2" id="KW-0808">Transferase</keyword>
<dbReference type="InterPro" id="IPR016181">
    <property type="entry name" value="Acyl_CoA_acyltransferase"/>
</dbReference>
<dbReference type="Pfam" id="PF00583">
    <property type="entry name" value="Acetyltransf_1"/>
    <property type="match status" value="1"/>
</dbReference>
<evidence type="ECO:0000259" key="1">
    <source>
        <dbReference type="PROSITE" id="PS51186"/>
    </source>
</evidence>
<reference evidence="2 3" key="1">
    <citation type="submission" date="2016-08" db="EMBL/GenBank/DDBJ databases">
        <title>Whole genome sequence of Mesorhizobium sp. strain UASWS1009 isolated from industrial sewage.</title>
        <authorList>
            <person name="Crovadore J."/>
            <person name="Calmin G."/>
            <person name="Chablais R."/>
            <person name="Cochard B."/>
            <person name="Lefort F."/>
        </authorList>
    </citation>
    <scope>NUCLEOTIDE SEQUENCE [LARGE SCALE GENOMIC DNA]</scope>
    <source>
        <strain evidence="2 3">UASWS1009</strain>
    </source>
</reference>
<keyword evidence="3" id="KW-1185">Reference proteome</keyword>
<dbReference type="Proteomes" id="UP000094412">
    <property type="component" value="Unassembled WGS sequence"/>
</dbReference>
<dbReference type="GO" id="GO:0016747">
    <property type="term" value="F:acyltransferase activity, transferring groups other than amino-acyl groups"/>
    <property type="evidence" value="ECO:0007669"/>
    <property type="project" value="InterPro"/>
</dbReference>
<dbReference type="EMBL" id="MDEO01000035">
    <property type="protein sequence ID" value="OCX14445.1"/>
    <property type="molecule type" value="Genomic_DNA"/>
</dbReference>
<gene>
    <name evidence="2" type="ORF">QV13_18405</name>
</gene>
<dbReference type="PROSITE" id="PS51186">
    <property type="entry name" value="GNAT"/>
    <property type="match status" value="1"/>
</dbReference>
<comment type="caution">
    <text evidence="2">The sequence shown here is derived from an EMBL/GenBank/DDBJ whole genome shotgun (WGS) entry which is preliminary data.</text>
</comment>
<dbReference type="Gene3D" id="3.40.630.30">
    <property type="match status" value="1"/>
</dbReference>
<name>A0A1C2DIG3_9HYPH</name>
<organism evidence="2 3">
    <name type="scientific">Mesorhizobium hungaricum</name>
    <dbReference type="NCBI Taxonomy" id="1566387"/>
    <lineage>
        <taxon>Bacteria</taxon>
        <taxon>Pseudomonadati</taxon>
        <taxon>Pseudomonadota</taxon>
        <taxon>Alphaproteobacteria</taxon>
        <taxon>Hyphomicrobiales</taxon>
        <taxon>Phyllobacteriaceae</taxon>
        <taxon>Mesorhizobium</taxon>
    </lineage>
</organism>
<dbReference type="RefSeq" id="WP_024926567.1">
    <property type="nucleotide sequence ID" value="NZ_MDEO01000035.1"/>
</dbReference>
<dbReference type="InterPro" id="IPR000182">
    <property type="entry name" value="GNAT_dom"/>
</dbReference>
<feature type="domain" description="N-acetyltransferase" evidence="1">
    <location>
        <begin position="27"/>
        <end position="166"/>
    </location>
</feature>
<accession>A0A1C2DIG3</accession>
<proteinExistence type="predicted"/>
<evidence type="ECO:0000313" key="2">
    <source>
        <dbReference type="EMBL" id="OCX14445.1"/>
    </source>
</evidence>
<dbReference type="SUPFAM" id="SSF55729">
    <property type="entry name" value="Acyl-CoA N-acyltransferases (Nat)"/>
    <property type="match status" value="1"/>
</dbReference>
<sequence>MVELLVTYLDMTAPPSGPALASPVATATIGRENLSLAAYLDLYRAVGEPLDWDQRLRMPAAELSALLAHPSTWLNVLRVDGTAAGFCEFNGVGEPVVELVHFGLVAAFQGRRLGPYLLDSSLRAVWATRPQRVWLHTDTNDHPKALSVYQRAGFTVRERRMENFPD</sequence>
<dbReference type="CDD" id="cd04301">
    <property type="entry name" value="NAT_SF"/>
    <property type="match status" value="1"/>
</dbReference>
<evidence type="ECO:0000313" key="3">
    <source>
        <dbReference type="Proteomes" id="UP000094412"/>
    </source>
</evidence>
<protein>
    <submittedName>
        <fullName evidence="2">GNAT family N-acetyltransferase</fullName>
    </submittedName>
</protein>
<dbReference type="AlphaFoldDB" id="A0A1C2DIG3"/>